<reference evidence="2 3" key="1">
    <citation type="journal article" date="2013" name="J. Microbiol.">
        <title>Mucilaginibacter ginsenosidivorax sp. nov., with ginsenoside converting activity isolated from sediment.</title>
        <authorList>
            <person name="Kim J.K."/>
            <person name="Choi T.E."/>
            <person name="Liu Q.M."/>
            <person name="Park H.Y."/>
            <person name="Yi T.H."/>
            <person name="Yoon M.H."/>
            <person name="Kim S.C."/>
            <person name="Im W.T."/>
        </authorList>
    </citation>
    <scope>NUCLEOTIDE SEQUENCE [LARGE SCALE GENOMIC DNA]</scope>
    <source>
        <strain evidence="2 3">KHI28</strain>
    </source>
</reference>
<dbReference type="Proteomes" id="UP000321362">
    <property type="component" value="Chromosome"/>
</dbReference>
<dbReference type="RefSeq" id="WP_147052768.1">
    <property type="nucleotide sequence ID" value="NZ_CP042437.1"/>
</dbReference>
<dbReference type="KEGG" id="mgk:FSB76_06340"/>
<proteinExistence type="predicted"/>
<evidence type="ECO:0000256" key="1">
    <source>
        <dbReference type="SAM" id="SignalP"/>
    </source>
</evidence>
<dbReference type="OrthoDB" id="794757at2"/>
<feature type="signal peptide" evidence="1">
    <location>
        <begin position="1"/>
        <end position="26"/>
    </location>
</feature>
<evidence type="ECO:0008006" key="4">
    <source>
        <dbReference type="Google" id="ProtNLM"/>
    </source>
</evidence>
<feature type="chain" id="PRO_5022682895" description="Lipoprotein" evidence="1">
    <location>
        <begin position="27"/>
        <end position="186"/>
    </location>
</feature>
<sequence length="186" mass="21601">MYWYKLKLTYNATLLGGILLLSGLQACRPDKTQSNGKLKYFDIAGYFKADTARLTKLNPQVDKTVTHNGVTENKTVQIANWGQEFNLFILSDINRPAWKNSYSILNTDSLIIYRAKTPDLRTTEVMIKKDGDKVKWIVIFNHTKNLLYETREKLSYFPDSVYQIEKSQQVRLMGKNLYRIKGVLKH</sequence>
<name>A0A5B8VWC0_9SPHI</name>
<dbReference type="EMBL" id="CP042437">
    <property type="protein sequence ID" value="QEC75583.1"/>
    <property type="molecule type" value="Genomic_DNA"/>
</dbReference>
<gene>
    <name evidence="2" type="ORF">FSB76_06340</name>
</gene>
<keyword evidence="3" id="KW-1185">Reference proteome</keyword>
<protein>
    <recommendedName>
        <fullName evidence="4">Lipoprotein</fullName>
    </recommendedName>
</protein>
<evidence type="ECO:0000313" key="3">
    <source>
        <dbReference type="Proteomes" id="UP000321362"/>
    </source>
</evidence>
<evidence type="ECO:0000313" key="2">
    <source>
        <dbReference type="EMBL" id="QEC75583.1"/>
    </source>
</evidence>
<dbReference type="AlphaFoldDB" id="A0A5B8VWC0"/>
<keyword evidence="1" id="KW-0732">Signal</keyword>
<accession>A0A5B8VWC0</accession>
<dbReference type="PROSITE" id="PS51257">
    <property type="entry name" value="PROKAR_LIPOPROTEIN"/>
    <property type="match status" value="1"/>
</dbReference>
<organism evidence="2 3">
    <name type="scientific">Mucilaginibacter ginsenosidivorax</name>
    <dbReference type="NCBI Taxonomy" id="862126"/>
    <lineage>
        <taxon>Bacteria</taxon>
        <taxon>Pseudomonadati</taxon>
        <taxon>Bacteroidota</taxon>
        <taxon>Sphingobacteriia</taxon>
        <taxon>Sphingobacteriales</taxon>
        <taxon>Sphingobacteriaceae</taxon>
        <taxon>Mucilaginibacter</taxon>
    </lineage>
</organism>